<keyword evidence="1" id="KW-1133">Transmembrane helix</keyword>
<sequence>MASVIGLWPNWTPAANTLVAGLGLVLFTTLALVVLYSRVHRRRWLPTDLTLPQGNMTSIPTWKRSYGLDAQKPYRRASYEFEDV</sequence>
<evidence type="ECO:0000313" key="2">
    <source>
        <dbReference type="EMBL" id="KAJ5193925.1"/>
    </source>
</evidence>
<keyword evidence="3" id="KW-1185">Reference proteome</keyword>
<reference evidence="2" key="2">
    <citation type="journal article" date="2023" name="IMA Fungus">
        <title>Comparative genomic study of the Penicillium genus elucidates a diverse pangenome and 15 lateral gene transfer events.</title>
        <authorList>
            <person name="Petersen C."/>
            <person name="Sorensen T."/>
            <person name="Nielsen M.R."/>
            <person name="Sondergaard T.E."/>
            <person name="Sorensen J.L."/>
            <person name="Fitzpatrick D.A."/>
            <person name="Frisvad J.C."/>
            <person name="Nielsen K.L."/>
        </authorList>
    </citation>
    <scope>NUCLEOTIDE SEQUENCE</scope>
    <source>
        <strain evidence="2">IBT 16849</strain>
    </source>
</reference>
<protein>
    <submittedName>
        <fullName evidence="2">Uncharacterized protein</fullName>
    </submittedName>
</protein>
<reference evidence="2" key="1">
    <citation type="submission" date="2022-11" db="EMBL/GenBank/DDBJ databases">
        <authorList>
            <person name="Petersen C."/>
        </authorList>
    </citation>
    <scope>NUCLEOTIDE SEQUENCE</scope>
    <source>
        <strain evidence="2">IBT 16849</strain>
    </source>
</reference>
<gene>
    <name evidence="2" type="ORF">N7472_006391</name>
</gene>
<proteinExistence type="predicted"/>
<comment type="caution">
    <text evidence="2">The sequence shown here is derived from an EMBL/GenBank/DDBJ whole genome shotgun (WGS) entry which is preliminary data.</text>
</comment>
<evidence type="ECO:0000313" key="3">
    <source>
        <dbReference type="Proteomes" id="UP001150879"/>
    </source>
</evidence>
<dbReference type="Proteomes" id="UP001150879">
    <property type="component" value="Unassembled WGS sequence"/>
</dbReference>
<dbReference type="OrthoDB" id="4357971at2759"/>
<organism evidence="2 3">
    <name type="scientific">Penicillium cf. griseofulvum</name>
    <dbReference type="NCBI Taxonomy" id="2972120"/>
    <lineage>
        <taxon>Eukaryota</taxon>
        <taxon>Fungi</taxon>
        <taxon>Dikarya</taxon>
        <taxon>Ascomycota</taxon>
        <taxon>Pezizomycotina</taxon>
        <taxon>Eurotiomycetes</taxon>
        <taxon>Eurotiomycetidae</taxon>
        <taxon>Eurotiales</taxon>
        <taxon>Aspergillaceae</taxon>
        <taxon>Penicillium</taxon>
    </lineage>
</organism>
<accession>A0A9W9JBN6</accession>
<feature type="transmembrane region" description="Helical" evidence="1">
    <location>
        <begin position="17"/>
        <end position="36"/>
    </location>
</feature>
<evidence type="ECO:0000256" key="1">
    <source>
        <dbReference type="SAM" id="Phobius"/>
    </source>
</evidence>
<keyword evidence="1" id="KW-0812">Transmembrane</keyword>
<dbReference type="AlphaFoldDB" id="A0A9W9JBN6"/>
<keyword evidence="1" id="KW-0472">Membrane</keyword>
<dbReference type="EMBL" id="JAPQKP010000004">
    <property type="protein sequence ID" value="KAJ5193925.1"/>
    <property type="molecule type" value="Genomic_DNA"/>
</dbReference>
<name>A0A9W9JBN6_9EURO</name>